<dbReference type="PANTHER" id="PTHR12993:SF29">
    <property type="entry name" value="BLR3841 PROTEIN"/>
    <property type="match status" value="1"/>
</dbReference>
<dbReference type="EMBL" id="CP170721">
    <property type="protein sequence ID" value="XIA18905.1"/>
    <property type="molecule type" value="Genomic_DNA"/>
</dbReference>
<keyword evidence="2" id="KW-0378">Hydrolase</keyword>
<accession>A0AB74UQT8</accession>
<dbReference type="InterPro" id="IPR003737">
    <property type="entry name" value="GlcNAc_PI_deacetylase-related"/>
</dbReference>
<dbReference type="GO" id="GO:0016811">
    <property type="term" value="F:hydrolase activity, acting on carbon-nitrogen (but not peptide) bonds, in linear amides"/>
    <property type="evidence" value="ECO:0007669"/>
    <property type="project" value="TreeGrafter"/>
</dbReference>
<evidence type="ECO:0000313" key="2">
    <source>
        <dbReference type="EMBL" id="XIA18905.1"/>
    </source>
</evidence>
<dbReference type="EC" id="3.5.1.-" evidence="2"/>
<dbReference type="AlphaFoldDB" id="A0AB74UQT8"/>
<gene>
    <name evidence="2" type="ORF">ACFYG5_01830</name>
</gene>
<dbReference type="RefSeq" id="WP_395119907.1">
    <property type="nucleotide sequence ID" value="NZ_CP170721.1"/>
</dbReference>
<sequence length="308" mass="34320">MKRLFALALSIILPGLACAKEAPKFSGPLAETMAGKRVLLVSAHPDDESLFAPLLAEVCRFNGATCHLVVAAEANSPGCIIPLKLHDLEKCSSMRRYETAASASNLNASHEFYGWRDVLSPWNDAGLDRNIDEWAKDVGGRTKLVHRIYHTLSQFKPDFLLGFDPRHGTTCNPNHRAIVLLALEAVKQLPPEQRPHVWLESDFAVPTTAPPDLAAIIDEFGIVRWPNDDVATTWYDSNFKLPNGRTTWDYLVDALRLNSTQFPDIATGKRTPNPSTQYRRVPFVKLADINPTQRGMCEPYTPEFSLSL</sequence>
<dbReference type="PANTHER" id="PTHR12993">
    <property type="entry name" value="N-ACETYLGLUCOSAMINYL-PHOSPHATIDYLINOSITOL DE-N-ACETYLASE-RELATED"/>
    <property type="match status" value="1"/>
</dbReference>
<evidence type="ECO:0000256" key="1">
    <source>
        <dbReference type="SAM" id="SignalP"/>
    </source>
</evidence>
<reference evidence="2" key="1">
    <citation type="submission" date="2024-10" db="EMBL/GenBank/DDBJ databases">
        <authorList>
            <person name="Lesea H.P."/>
            <person name="Kuehl J.V."/>
            <person name="Chandonia J.-M."/>
        </authorList>
    </citation>
    <scope>NUCLEOTIDE SEQUENCE</scope>
    <source>
        <strain evidence="2">FW102-FHT14D07</strain>
    </source>
</reference>
<feature type="signal peptide" evidence="1">
    <location>
        <begin position="1"/>
        <end position="19"/>
    </location>
</feature>
<dbReference type="Pfam" id="PF02585">
    <property type="entry name" value="PIG-L"/>
    <property type="match status" value="1"/>
</dbReference>
<dbReference type="InterPro" id="IPR024078">
    <property type="entry name" value="LmbE-like_dom_sf"/>
</dbReference>
<feature type="chain" id="PRO_5044496094" evidence="1">
    <location>
        <begin position="20"/>
        <end position="308"/>
    </location>
</feature>
<dbReference type="Gene3D" id="3.40.50.10320">
    <property type="entry name" value="LmbE-like"/>
    <property type="match status" value="1"/>
</dbReference>
<dbReference type="SUPFAM" id="SSF102588">
    <property type="entry name" value="LmbE-like"/>
    <property type="match status" value="1"/>
</dbReference>
<protein>
    <submittedName>
        <fullName evidence="2">PIG-L deacetylase family protein</fullName>
        <ecNumber evidence="2">3.5.1.-</ecNumber>
    </submittedName>
</protein>
<keyword evidence="1" id="KW-0732">Signal</keyword>
<organism evidence="2">
    <name type="scientific">Rhodanobacter sp. FW102-FHT14D07</name>
    <dbReference type="NCBI Taxonomy" id="3351462"/>
    <lineage>
        <taxon>Bacteria</taxon>
        <taxon>Pseudomonadati</taxon>
        <taxon>Pseudomonadota</taxon>
        <taxon>Gammaproteobacteria</taxon>
        <taxon>Lysobacterales</taxon>
        <taxon>Rhodanobacteraceae</taxon>
        <taxon>Rhodanobacter</taxon>
    </lineage>
</organism>
<proteinExistence type="predicted"/>
<name>A0AB74UQT8_9GAMM</name>